<dbReference type="InterPro" id="IPR016197">
    <property type="entry name" value="Chromo-like_dom_sf"/>
</dbReference>
<dbReference type="Pfam" id="PF00176">
    <property type="entry name" value="SNF2-rel_dom"/>
    <property type="match status" value="1"/>
</dbReference>
<feature type="compositionally biased region" description="Basic residues" evidence="1">
    <location>
        <begin position="1027"/>
        <end position="1049"/>
    </location>
</feature>
<dbReference type="PROSITE" id="PS51192">
    <property type="entry name" value="HELICASE_ATP_BIND_1"/>
    <property type="match status" value="1"/>
</dbReference>
<feature type="compositionally biased region" description="Low complexity" evidence="1">
    <location>
        <begin position="824"/>
        <end position="834"/>
    </location>
</feature>
<feature type="compositionally biased region" description="Polar residues" evidence="1">
    <location>
        <begin position="959"/>
        <end position="969"/>
    </location>
</feature>
<dbReference type="GO" id="GO:0005524">
    <property type="term" value="F:ATP binding"/>
    <property type="evidence" value="ECO:0007669"/>
    <property type="project" value="InterPro"/>
</dbReference>
<feature type="compositionally biased region" description="Polar residues" evidence="1">
    <location>
        <begin position="239"/>
        <end position="251"/>
    </location>
</feature>
<accession>A0AAV3Y220</accession>
<feature type="domain" description="Helicase ATP-binding" evidence="3">
    <location>
        <begin position="1429"/>
        <end position="1575"/>
    </location>
</feature>
<evidence type="ECO:0000256" key="1">
    <source>
        <dbReference type="SAM" id="MobiDB-lite"/>
    </source>
</evidence>
<dbReference type="Proteomes" id="UP000735302">
    <property type="component" value="Unassembled WGS sequence"/>
</dbReference>
<feature type="region of interest" description="Disordered" evidence="1">
    <location>
        <begin position="220"/>
        <end position="406"/>
    </location>
</feature>
<feature type="compositionally biased region" description="Low complexity" evidence="1">
    <location>
        <begin position="388"/>
        <end position="400"/>
    </location>
</feature>
<feature type="compositionally biased region" description="Polar residues" evidence="1">
    <location>
        <begin position="687"/>
        <end position="712"/>
    </location>
</feature>
<dbReference type="SUPFAM" id="SSF52540">
    <property type="entry name" value="P-loop containing nucleoside triphosphate hydrolases"/>
    <property type="match status" value="1"/>
</dbReference>
<feature type="compositionally biased region" description="Low complexity" evidence="1">
    <location>
        <begin position="253"/>
        <end position="270"/>
    </location>
</feature>
<organism evidence="4 5">
    <name type="scientific">Plakobranchus ocellatus</name>
    <dbReference type="NCBI Taxonomy" id="259542"/>
    <lineage>
        <taxon>Eukaryota</taxon>
        <taxon>Metazoa</taxon>
        <taxon>Spiralia</taxon>
        <taxon>Lophotrochozoa</taxon>
        <taxon>Mollusca</taxon>
        <taxon>Gastropoda</taxon>
        <taxon>Heterobranchia</taxon>
        <taxon>Euthyneura</taxon>
        <taxon>Panpulmonata</taxon>
        <taxon>Sacoglossa</taxon>
        <taxon>Placobranchoidea</taxon>
        <taxon>Plakobranchidae</taxon>
        <taxon>Plakobranchus</taxon>
    </lineage>
</organism>
<name>A0AAV3Y220_9GAST</name>
<feature type="compositionally biased region" description="Basic and acidic residues" evidence="1">
    <location>
        <begin position="1211"/>
        <end position="1241"/>
    </location>
</feature>
<dbReference type="CDD" id="cd18668">
    <property type="entry name" value="CD1_tandem_CHD5-9_like"/>
    <property type="match status" value="1"/>
</dbReference>
<dbReference type="SUPFAM" id="SSF54160">
    <property type="entry name" value="Chromo domain-like"/>
    <property type="match status" value="2"/>
</dbReference>
<feature type="compositionally biased region" description="Polar residues" evidence="1">
    <location>
        <begin position="447"/>
        <end position="460"/>
    </location>
</feature>
<keyword evidence="5" id="KW-1185">Reference proteome</keyword>
<dbReference type="InterPro" id="IPR000330">
    <property type="entry name" value="SNF2_N"/>
</dbReference>
<dbReference type="Pfam" id="PF00385">
    <property type="entry name" value="Chromo"/>
    <property type="match status" value="2"/>
</dbReference>
<dbReference type="Gene3D" id="2.40.50.40">
    <property type="match status" value="2"/>
</dbReference>
<feature type="compositionally biased region" description="Low complexity" evidence="1">
    <location>
        <begin position="774"/>
        <end position="788"/>
    </location>
</feature>
<dbReference type="CDD" id="cd18663">
    <property type="entry name" value="CD2_tandem_CHD5-9_like"/>
    <property type="match status" value="1"/>
</dbReference>
<feature type="compositionally biased region" description="Polar residues" evidence="1">
    <location>
        <begin position="420"/>
        <end position="437"/>
    </location>
</feature>
<feature type="compositionally biased region" description="Gly residues" evidence="1">
    <location>
        <begin position="663"/>
        <end position="673"/>
    </location>
</feature>
<reference evidence="4 5" key="1">
    <citation type="journal article" date="2021" name="Elife">
        <title>Chloroplast acquisition without the gene transfer in kleptoplastic sea slugs, Plakobranchus ocellatus.</title>
        <authorList>
            <person name="Maeda T."/>
            <person name="Takahashi S."/>
            <person name="Yoshida T."/>
            <person name="Shimamura S."/>
            <person name="Takaki Y."/>
            <person name="Nagai Y."/>
            <person name="Toyoda A."/>
            <person name="Suzuki Y."/>
            <person name="Arimoto A."/>
            <person name="Ishii H."/>
            <person name="Satoh N."/>
            <person name="Nishiyama T."/>
            <person name="Hasebe M."/>
            <person name="Maruyama T."/>
            <person name="Minagawa J."/>
            <person name="Obokata J."/>
            <person name="Shigenobu S."/>
        </authorList>
    </citation>
    <scope>NUCLEOTIDE SEQUENCE [LARGE SCALE GENOMIC DNA]</scope>
</reference>
<feature type="compositionally biased region" description="Polar residues" evidence="1">
    <location>
        <begin position="279"/>
        <end position="308"/>
    </location>
</feature>
<dbReference type="InterPro" id="IPR023780">
    <property type="entry name" value="Chromo_domain"/>
</dbReference>
<feature type="region of interest" description="Disordered" evidence="1">
    <location>
        <begin position="420"/>
        <end position="460"/>
    </location>
</feature>
<feature type="compositionally biased region" description="Basic residues" evidence="1">
    <location>
        <begin position="925"/>
        <end position="934"/>
    </location>
</feature>
<feature type="compositionally biased region" description="Basic and acidic residues" evidence="1">
    <location>
        <begin position="1158"/>
        <end position="1190"/>
    </location>
</feature>
<dbReference type="InterPro" id="IPR027417">
    <property type="entry name" value="P-loop_NTPase"/>
</dbReference>
<feature type="compositionally biased region" description="Low complexity" evidence="1">
    <location>
        <begin position="585"/>
        <end position="621"/>
    </location>
</feature>
<dbReference type="SMART" id="SM00298">
    <property type="entry name" value="CHROMO"/>
    <property type="match status" value="2"/>
</dbReference>
<dbReference type="PANTHER" id="PTHR46850">
    <property type="entry name" value="CHROMODOMAIN-HELICASE-DNA-BINDING PROTEIN 9"/>
    <property type="match status" value="1"/>
</dbReference>
<comment type="caution">
    <text evidence="4">The sequence shown here is derived from an EMBL/GenBank/DDBJ whole genome shotgun (WGS) entry which is preliminary data.</text>
</comment>
<dbReference type="FunFam" id="2.40.50.40:FF:000001">
    <property type="entry name" value="chromodomain-helicase-DNA-binding protein 8 isoform X4"/>
    <property type="match status" value="1"/>
</dbReference>
<feature type="region of interest" description="Disordered" evidence="1">
    <location>
        <begin position="735"/>
        <end position="759"/>
    </location>
</feature>
<dbReference type="Gene3D" id="3.40.50.10810">
    <property type="entry name" value="Tandem AAA-ATPase domain"/>
    <property type="match status" value="1"/>
</dbReference>
<proteinExistence type="predicted"/>
<feature type="compositionally biased region" description="Low complexity" evidence="1">
    <location>
        <begin position="342"/>
        <end position="352"/>
    </location>
</feature>
<dbReference type="InterPro" id="IPR014001">
    <property type="entry name" value="Helicase_ATP-bd"/>
</dbReference>
<dbReference type="EMBL" id="BLXT01000438">
    <property type="protein sequence ID" value="GFN77130.1"/>
    <property type="molecule type" value="Genomic_DNA"/>
</dbReference>
<gene>
    <name evidence="4" type="ORF">PoB_000363600</name>
</gene>
<feature type="region of interest" description="Disordered" evidence="1">
    <location>
        <begin position="584"/>
        <end position="723"/>
    </location>
</feature>
<feature type="compositionally biased region" description="Polar residues" evidence="1">
    <location>
        <begin position="977"/>
        <end position="988"/>
    </location>
</feature>
<dbReference type="InterPro" id="IPR038718">
    <property type="entry name" value="SNF2-like_sf"/>
</dbReference>
<feature type="region of interest" description="Disordered" evidence="1">
    <location>
        <begin position="772"/>
        <end position="1264"/>
    </location>
</feature>
<dbReference type="PROSITE" id="PS50013">
    <property type="entry name" value="CHROMO_2"/>
    <property type="match status" value="1"/>
</dbReference>
<dbReference type="InterPro" id="IPR000953">
    <property type="entry name" value="Chromo/chromo_shadow_dom"/>
</dbReference>
<dbReference type="SMART" id="SM00487">
    <property type="entry name" value="DEXDc"/>
    <property type="match status" value="1"/>
</dbReference>
<evidence type="ECO:0000313" key="4">
    <source>
        <dbReference type="EMBL" id="GFN77130.1"/>
    </source>
</evidence>
<evidence type="ECO:0000259" key="2">
    <source>
        <dbReference type="PROSITE" id="PS50013"/>
    </source>
</evidence>
<dbReference type="PANTHER" id="PTHR46850:SF1">
    <property type="entry name" value="CHROMODOMAIN-HELICASE-DNA-BINDING PROTEIN 9"/>
    <property type="match status" value="1"/>
</dbReference>
<protein>
    <submittedName>
        <fullName evidence="4">Chromodomain-helicase-DNA-binding protein 7</fullName>
    </submittedName>
</protein>
<feature type="compositionally biased region" description="Basic and acidic residues" evidence="1">
    <location>
        <begin position="875"/>
        <end position="924"/>
    </location>
</feature>
<evidence type="ECO:0000313" key="5">
    <source>
        <dbReference type="Proteomes" id="UP000735302"/>
    </source>
</evidence>
<evidence type="ECO:0000259" key="3">
    <source>
        <dbReference type="PROSITE" id="PS51192"/>
    </source>
</evidence>
<dbReference type="InterPro" id="IPR051493">
    <property type="entry name" value="CHD"/>
</dbReference>
<sequence>MADEPMLGLFDGDTNFLDELAGQDLGSTAMLGAANSGAMGSMGQHSMMSQGRSQQDMMNPMTSMANTYQTGPIGQDNGGVMFSGMPAGGVSHPQQSMMGHQQYANQYDQYSMSKIDHSQNMMMAGQSLPQQQHLQGQVGPFSPPMGGNMMPQQQQQQQTGMYSSGYGMGPQSIHPQQQQMSPMVSPNVGWNQAQTSPTQPVQPYMGGPQGPAGNYMGSQNYHHQQQQQQQQMAQRGQYVPSSPYMTSQNPLQAGMASPSSSMGGLMAGPMQGHGGSYPAVSQNQNPMMQASYNPQMNQGVPTMSQYQGSDMMGAHAPSSQIGASGHQHFPAFSSSQPQTHFAGANSSAGNSAYCPPSYPGIQSRLQNTSTTPSPRPTPPPAQHQSMISTNHSGTTNTSSQGGAGYGTSSLQQLEQLVSPSLAPSTNPYQQIMQQGSPSPVGGGNSTGGMQQAPIYSSPNFPTTTTVASTLSMAGATQSGTGGMLAPSQGQQHIQGQQNMTSMHTKGNTVVYQNQLTSGLPHPGPLSPSQNNLLTTSQAHGLHSQQPMEAQRLEQQLQQLMNMPKTPQVSQQIMDVQERLHMLRSQQQLQMQQQQQQQQPIRQAGPQIQQQQPRMHLQQQLAMSPQNMRPLRSGPPMHNMAGMNTQSMHLQQQQQQQNYTVHNGPGGLFPGQAGGQQQLSPAPMVQQYKPNQSVPSPQKIQPFQSPSSTSQMDVVQKKPMSKASLVSIQPADSLTIDHPGAPGFPDSLQMSPAAGPKLDGFQIPMLDQLAERELASSTSTATSTTTMSAIEQDNAARVIQEVASRSGEMVGSSDTIIGSSGPMPTTITEIAEATEGQGEKPKRKRVRVRKPKVEKPPEIGPDGEPLPPKEKKPRKPREPKEPKPPKPPKPPKEPKPPKPPKPPKEPKEPKPKRVRTPKEPKEPKPRAPRVRKRKGKQEAETPTAMDGVPDTAGMTPPAAGTQTPLDTSVTVAAEGEAPTSTTNIGSSVSGMDLDVSVDTTDAALPGDENSKANESTEEPDGLVEKVKTPRTRKPRAPKTLKLKTPRKRKTPATLLLKGKKRKRRDSGSDVELSFGDADTSVDGADPNAEKRRSSRNTKRTKYIDDIDLNLSDDDANKMETEGGEGPVTMKKDTEEDQTLIVDKVLGERMRIPDDDDSLSESKDEGKDSLEKKEKVEGGQAENKESESKVENENGGSDTGETKEADGNALGPKLEEGKSGDKKEGIETKEAKENSGDKKENESGKTVQTPAATTERLHSRREVKKSKEPPVEEFYVKYKNYSYLHCEWRTLAELERGDKRVLSKIKRFRMKKSQNYFDADDEELFNPDYVEVDRVLDMLVTTNPDTQEETTNYLVKWRSLSYEEATWELAQDVDPKKVEMYMRFRESPAEEDRKVFARPRPGQWRKLEESPVYKNNNTLRDYQLEGINWLSFCYYNGQNCILADEMGLGKTIQSITFLNEIYTYGIKGPFLIIVPLSTVGNWQREFETWTDMNVVVYHGTTLSRNMIKEYELFYKDEKGKRIPDIYRFEALITTFEIILTDFELLADIDWRCAIIDEAHRLKNKNCRLLEGLRQFEL</sequence>
<feature type="compositionally biased region" description="Basic residues" evidence="1">
    <location>
        <begin position="840"/>
        <end position="849"/>
    </location>
</feature>
<feature type="non-terminal residue" evidence="4">
    <location>
        <position position="1575"/>
    </location>
</feature>
<feature type="domain" description="Chromo" evidence="2">
    <location>
        <begin position="1328"/>
        <end position="1384"/>
    </location>
</feature>